<dbReference type="PANTHER" id="PTHR30537:SF26">
    <property type="entry name" value="GLYCINE CLEAVAGE SYSTEM TRANSCRIPTIONAL ACTIVATOR"/>
    <property type="match status" value="1"/>
</dbReference>
<evidence type="ECO:0000259" key="5">
    <source>
        <dbReference type="PROSITE" id="PS50931"/>
    </source>
</evidence>
<dbReference type="RefSeq" id="WP_062691208.1">
    <property type="nucleotide sequence ID" value="NZ_AP024851.1"/>
</dbReference>
<dbReference type="Gene3D" id="1.10.10.10">
    <property type="entry name" value="Winged helix-like DNA-binding domain superfamily/Winged helix DNA-binding domain"/>
    <property type="match status" value="1"/>
</dbReference>
<organism evidence="6 7">
    <name type="scientific">Photobacterium sanguinicancri</name>
    <dbReference type="NCBI Taxonomy" id="875932"/>
    <lineage>
        <taxon>Bacteria</taxon>
        <taxon>Pseudomonadati</taxon>
        <taxon>Pseudomonadota</taxon>
        <taxon>Gammaproteobacteria</taxon>
        <taxon>Vibrionales</taxon>
        <taxon>Vibrionaceae</taxon>
        <taxon>Photobacterium</taxon>
    </lineage>
</organism>
<dbReference type="Proteomes" id="UP000215999">
    <property type="component" value="Unassembled WGS sequence"/>
</dbReference>
<gene>
    <name evidence="6" type="ORF">ASV53_08120</name>
</gene>
<comment type="similarity">
    <text evidence="1">Belongs to the LysR transcriptional regulatory family.</text>
</comment>
<evidence type="ECO:0000313" key="7">
    <source>
        <dbReference type="Proteomes" id="UP000215999"/>
    </source>
</evidence>
<name>A0ABX4G026_9GAMM</name>
<keyword evidence="2" id="KW-0805">Transcription regulation</keyword>
<dbReference type="InterPro" id="IPR036388">
    <property type="entry name" value="WH-like_DNA-bd_sf"/>
</dbReference>
<sequence>MKLPPLRAVHCFEAVARHNSFSQAAEVLNVTQSAVSHQVKLLEDYLGKPLFIRQGRLLSLSDEGKHYYDTVSNALQDIAHASNVIKEGKKSQLRLAMYSTLAVKWLIPRLDKLRQEYPEIDLSLTMVADEPDFNDQTADCFITCKPPKAKYTSELLYNERLYPVCSKQVWDKIKDQAMPDALWDFPLLSVKSVLPAGKEGDDWRTWCQLGQFPLPNHAQMHYFSHLLLSAEAARYNQGIALLNHYFMTEEENQHELVRIPLHDLPTGDNFYFTYKESCADQPNIRKLGAWLRRQCDEMEPH</sequence>
<evidence type="ECO:0000256" key="4">
    <source>
        <dbReference type="ARBA" id="ARBA00023163"/>
    </source>
</evidence>
<dbReference type="PANTHER" id="PTHR30537">
    <property type="entry name" value="HTH-TYPE TRANSCRIPTIONAL REGULATOR"/>
    <property type="match status" value="1"/>
</dbReference>
<proteinExistence type="inferred from homology"/>
<dbReference type="SUPFAM" id="SSF53850">
    <property type="entry name" value="Periplasmic binding protein-like II"/>
    <property type="match status" value="1"/>
</dbReference>
<dbReference type="PRINTS" id="PR00039">
    <property type="entry name" value="HTHLYSR"/>
</dbReference>
<dbReference type="PROSITE" id="PS50931">
    <property type="entry name" value="HTH_LYSR"/>
    <property type="match status" value="1"/>
</dbReference>
<comment type="caution">
    <text evidence="6">The sequence shown here is derived from an EMBL/GenBank/DDBJ whole genome shotgun (WGS) entry which is preliminary data.</text>
</comment>
<feature type="domain" description="HTH lysR-type" evidence="5">
    <location>
        <begin position="4"/>
        <end position="61"/>
    </location>
</feature>
<reference evidence="6 7" key="1">
    <citation type="journal article" date="2016" name="Antonie Van Leeuwenhoek">
        <title>Photobacterium sanguinicancri sp. nov. isolated from marine animals.</title>
        <authorList>
            <person name="Gomez-Gil B."/>
            <person name="Roque A."/>
            <person name="Rotllant G."/>
            <person name="Romalde J.L."/>
            <person name="Doce A."/>
            <person name="Eggermont M."/>
            <person name="Defoirdt T."/>
        </authorList>
    </citation>
    <scope>NUCLEOTIDE SEQUENCE [LARGE SCALE GENOMIC DNA]</scope>
    <source>
        <strain evidence="6 7">CAIM 1827</strain>
    </source>
</reference>
<keyword evidence="7" id="KW-1185">Reference proteome</keyword>
<evidence type="ECO:0000256" key="1">
    <source>
        <dbReference type="ARBA" id="ARBA00009437"/>
    </source>
</evidence>
<dbReference type="InterPro" id="IPR058163">
    <property type="entry name" value="LysR-type_TF_proteobact-type"/>
</dbReference>
<dbReference type="InterPro" id="IPR036390">
    <property type="entry name" value="WH_DNA-bd_sf"/>
</dbReference>
<dbReference type="Pfam" id="PF00126">
    <property type="entry name" value="HTH_1"/>
    <property type="match status" value="1"/>
</dbReference>
<accession>A0ABX4G026</accession>
<evidence type="ECO:0000256" key="2">
    <source>
        <dbReference type="ARBA" id="ARBA00023015"/>
    </source>
</evidence>
<keyword evidence="4" id="KW-0804">Transcription</keyword>
<evidence type="ECO:0000313" key="6">
    <source>
        <dbReference type="EMBL" id="OZS44439.1"/>
    </source>
</evidence>
<dbReference type="Pfam" id="PF03466">
    <property type="entry name" value="LysR_substrate"/>
    <property type="match status" value="1"/>
</dbReference>
<keyword evidence="3" id="KW-0238">DNA-binding</keyword>
<dbReference type="SUPFAM" id="SSF46785">
    <property type="entry name" value="Winged helix' DNA-binding domain"/>
    <property type="match status" value="1"/>
</dbReference>
<dbReference type="EMBL" id="NOIF01000037">
    <property type="protein sequence ID" value="OZS44439.1"/>
    <property type="molecule type" value="Genomic_DNA"/>
</dbReference>
<protein>
    <submittedName>
        <fullName evidence="6">LysR family transcriptional regulator</fullName>
    </submittedName>
</protein>
<dbReference type="InterPro" id="IPR000847">
    <property type="entry name" value="LysR_HTH_N"/>
</dbReference>
<evidence type="ECO:0000256" key="3">
    <source>
        <dbReference type="ARBA" id="ARBA00023125"/>
    </source>
</evidence>
<dbReference type="Gene3D" id="3.40.190.10">
    <property type="entry name" value="Periplasmic binding protein-like II"/>
    <property type="match status" value="2"/>
</dbReference>
<dbReference type="InterPro" id="IPR005119">
    <property type="entry name" value="LysR_subst-bd"/>
</dbReference>